<organism evidence="1 2">
    <name type="scientific">Stieleria bergensis</name>
    <dbReference type="NCBI Taxonomy" id="2528025"/>
    <lineage>
        <taxon>Bacteria</taxon>
        <taxon>Pseudomonadati</taxon>
        <taxon>Planctomycetota</taxon>
        <taxon>Planctomycetia</taxon>
        <taxon>Pirellulales</taxon>
        <taxon>Pirellulaceae</taxon>
        <taxon>Stieleria</taxon>
    </lineage>
</organism>
<reference evidence="1 2" key="1">
    <citation type="submission" date="2019-02" db="EMBL/GenBank/DDBJ databases">
        <title>Deep-cultivation of Planctomycetes and their phenomic and genomic characterization uncovers novel biology.</title>
        <authorList>
            <person name="Wiegand S."/>
            <person name="Jogler M."/>
            <person name="Boedeker C."/>
            <person name="Pinto D."/>
            <person name="Vollmers J."/>
            <person name="Rivas-Marin E."/>
            <person name="Kohn T."/>
            <person name="Peeters S.H."/>
            <person name="Heuer A."/>
            <person name="Rast P."/>
            <person name="Oberbeckmann S."/>
            <person name="Bunk B."/>
            <person name="Jeske O."/>
            <person name="Meyerdierks A."/>
            <person name="Storesund J.E."/>
            <person name="Kallscheuer N."/>
            <person name="Luecker S."/>
            <person name="Lage O.M."/>
            <person name="Pohl T."/>
            <person name="Merkel B.J."/>
            <person name="Hornburger P."/>
            <person name="Mueller R.-W."/>
            <person name="Bruemmer F."/>
            <person name="Labrenz M."/>
            <person name="Spormann A.M."/>
            <person name="Op den Camp H."/>
            <person name="Overmann J."/>
            <person name="Amann R."/>
            <person name="Jetten M.S.M."/>
            <person name="Mascher T."/>
            <person name="Medema M.H."/>
            <person name="Devos D.P."/>
            <person name="Kaster A.-K."/>
            <person name="Ovreas L."/>
            <person name="Rohde M."/>
            <person name="Galperin M.Y."/>
            <person name="Jogler C."/>
        </authorList>
    </citation>
    <scope>NUCLEOTIDE SEQUENCE [LARGE SCALE GENOMIC DNA]</scope>
    <source>
        <strain evidence="1 2">SV_7m_r</strain>
    </source>
</reference>
<evidence type="ECO:0000313" key="1">
    <source>
        <dbReference type="EMBL" id="QDT60898.1"/>
    </source>
</evidence>
<dbReference type="EMBL" id="CP036272">
    <property type="protein sequence ID" value="QDT60898.1"/>
    <property type="molecule type" value="Genomic_DNA"/>
</dbReference>
<keyword evidence="1" id="KW-0808">Transferase</keyword>
<dbReference type="GO" id="GO:0032259">
    <property type="term" value="P:methylation"/>
    <property type="evidence" value="ECO:0007669"/>
    <property type="project" value="UniProtKB-KW"/>
</dbReference>
<dbReference type="EC" id="2.1.1.-" evidence="1"/>
<evidence type="ECO:0000313" key="2">
    <source>
        <dbReference type="Proteomes" id="UP000315003"/>
    </source>
</evidence>
<dbReference type="AlphaFoldDB" id="A0A517SXM0"/>
<accession>A0A517SXM0</accession>
<dbReference type="SUPFAM" id="SSF53335">
    <property type="entry name" value="S-adenosyl-L-methionine-dependent methyltransferases"/>
    <property type="match status" value="1"/>
</dbReference>
<dbReference type="Proteomes" id="UP000315003">
    <property type="component" value="Chromosome"/>
</dbReference>
<name>A0A517SXM0_9BACT</name>
<proteinExistence type="predicted"/>
<dbReference type="GO" id="GO:0008168">
    <property type="term" value="F:methyltransferase activity"/>
    <property type="evidence" value="ECO:0007669"/>
    <property type="project" value="UniProtKB-KW"/>
</dbReference>
<dbReference type="Gene3D" id="3.40.50.150">
    <property type="entry name" value="Vaccinia Virus protein VP39"/>
    <property type="match status" value="1"/>
</dbReference>
<gene>
    <name evidence="1" type="primary">noeI_1</name>
    <name evidence="1" type="ORF">SV7mr_34270</name>
</gene>
<dbReference type="InterPro" id="IPR029063">
    <property type="entry name" value="SAM-dependent_MTases_sf"/>
</dbReference>
<protein>
    <submittedName>
        <fullName evidence="1">2-O-methyltransferase NoeI</fullName>
        <ecNumber evidence="1">2.1.1.-</ecNumber>
    </submittedName>
</protein>
<sequence>MLKCLLPKMGVAPVVFDVGFNKGDYSKTVLDIVPNAKVFGFEPNPLIAEMIRQDSDNLELINCGLSDEVGHADLHDAPSSHGTTIGSLHKEHVANWCLASHGIGILPPVN</sequence>
<keyword evidence="1" id="KW-0489">Methyltransferase</keyword>
<keyword evidence="2" id="KW-1185">Reference proteome</keyword>